<comment type="caution">
    <text evidence="2">The sequence shown here is derived from an EMBL/GenBank/DDBJ whole genome shotgun (WGS) entry which is preliminary data.</text>
</comment>
<evidence type="ECO:0000256" key="1">
    <source>
        <dbReference type="SAM" id="Coils"/>
    </source>
</evidence>
<feature type="coiled-coil region" evidence="1">
    <location>
        <begin position="39"/>
        <end position="66"/>
    </location>
</feature>
<sequence length="144" mass="16779">MNIQTSRQTKNSLYALVLEQNPLHHFTILKKIKDQHINLKDETAVLNAKEQQLLELDEKLDNQLSKRINKRSYEKLSIKVTEKKCSNKYEAVDRSLPKDEVIRRSLPEDEFVGRRLPKNVPNIYPSKKHKSSVLITITMGTNIQ</sequence>
<dbReference type="AlphaFoldDB" id="A0A9N9NJG2"/>
<reference evidence="2" key="1">
    <citation type="submission" date="2021-06" db="EMBL/GenBank/DDBJ databases">
        <authorList>
            <person name="Kallberg Y."/>
            <person name="Tangrot J."/>
            <person name="Rosling A."/>
        </authorList>
    </citation>
    <scope>NUCLEOTIDE SEQUENCE</scope>
    <source>
        <strain evidence="2">FL966</strain>
    </source>
</reference>
<dbReference type="OrthoDB" id="2407818at2759"/>
<dbReference type="EMBL" id="CAJVQA010015177">
    <property type="protein sequence ID" value="CAG8735671.1"/>
    <property type="molecule type" value="Genomic_DNA"/>
</dbReference>
<gene>
    <name evidence="2" type="ORF">CPELLU_LOCUS13777</name>
</gene>
<keyword evidence="1" id="KW-0175">Coiled coil</keyword>
<evidence type="ECO:0000313" key="2">
    <source>
        <dbReference type="EMBL" id="CAG8735671.1"/>
    </source>
</evidence>
<protein>
    <submittedName>
        <fullName evidence="2">3208_t:CDS:1</fullName>
    </submittedName>
</protein>
<keyword evidence="3" id="KW-1185">Reference proteome</keyword>
<accession>A0A9N9NJG2</accession>
<proteinExistence type="predicted"/>
<feature type="non-terminal residue" evidence="2">
    <location>
        <position position="1"/>
    </location>
</feature>
<organism evidence="2 3">
    <name type="scientific">Cetraspora pellucida</name>
    <dbReference type="NCBI Taxonomy" id="1433469"/>
    <lineage>
        <taxon>Eukaryota</taxon>
        <taxon>Fungi</taxon>
        <taxon>Fungi incertae sedis</taxon>
        <taxon>Mucoromycota</taxon>
        <taxon>Glomeromycotina</taxon>
        <taxon>Glomeromycetes</taxon>
        <taxon>Diversisporales</taxon>
        <taxon>Gigasporaceae</taxon>
        <taxon>Cetraspora</taxon>
    </lineage>
</organism>
<name>A0A9N9NJG2_9GLOM</name>
<evidence type="ECO:0000313" key="3">
    <source>
        <dbReference type="Proteomes" id="UP000789759"/>
    </source>
</evidence>
<dbReference type="Proteomes" id="UP000789759">
    <property type="component" value="Unassembled WGS sequence"/>
</dbReference>